<comment type="pathway">
    <text evidence="3">Glycan metabolism; heparin biosynthesis.</text>
</comment>
<keyword evidence="10 14" id="KW-0472">Membrane</keyword>
<organism evidence="17">
    <name type="scientific">Timema shepardi</name>
    <name type="common">Walking stick</name>
    <dbReference type="NCBI Taxonomy" id="629360"/>
    <lineage>
        <taxon>Eukaryota</taxon>
        <taxon>Metazoa</taxon>
        <taxon>Ecdysozoa</taxon>
        <taxon>Arthropoda</taxon>
        <taxon>Hexapoda</taxon>
        <taxon>Insecta</taxon>
        <taxon>Pterygota</taxon>
        <taxon>Neoptera</taxon>
        <taxon>Polyneoptera</taxon>
        <taxon>Phasmatodea</taxon>
        <taxon>Timematodea</taxon>
        <taxon>Timematoidea</taxon>
        <taxon>Timematidae</taxon>
        <taxon>Timema</taxon>
    </lineage>
</organism>
<evidence type="ECO:0000256" key="9">
    <source>
        <dbReference type="ARBA" id="ARBA00022989"/>
    </source>
</evidence>
<comment type="similarity">
    <text evidence="5">Belongs to the D-glucuronyl C5-epimerase family.</text>
</comment>
<dbReference type="GO" id="GO:0015012">
    <property type="term" value="P:heparan sulfate proteoglycan biosynthetic process"/>
    <property type="evidence" value="ECO:0007669"/>
    <property type="project" value="InterPro"/>
</dbReference>
<evidence type="ECO:0000256" key="8">
    <source>
        <dbReference type="ARBA" id="ARBA00022968"/>
    </source>
</evidence>
<dbReference type="GO" id="GO:0005794">
    <property type="term" value="C:Golgi apparatus"/>
    <property type="evidence" value="ECO:0007669"/>
    <property type="project" value="TreeGrafter"/>
</dbReference>
<evidence type="ECO:0000256" key="12">
    <source>
        <dbReference type="ARBA" id="ARBA00037847"/>
    </source>
</evidence>
<feature type="transmembrane region" description="Helical" evidence="14">
    <location>
        <begin position="119"/>
        <end position="139"/>
    </location>
</feature>
<comment type="pathway">
    <text evidence="4">Glycan metabolism; heparan sulfate biosynthesis.</text>
</comment>
<dbReference type="PANTHER" id="PTHR13174">
    <property type="entry name" value="D-GLUCURONYL C5-EPIMERASE"/>
    <property type="match status" value="1"/>
</dbReference>
<dbReference type="GO" id="GO:0047464">
    <property type="term" value="F:heparosan-N-sulfate-glucuronate 5-epimerase activity"/>
    <property type="evidence" value="ECO:0007669"/>
    <property type="project" value="UniProtKB-EC"/>
</dbReference>
<reference evidence="17" key="1">
    <citation type="submission" date="2020-11" db="EMBL/GenBank/DDBJ databases">
        <authorList>
            <person name="Tran Van P."/>
        </authorList>
    </citation>
    <scope>NUCLEOTIDE SEQUENCE</scope>
</reference>
<evidence type="ECO:0000256" key="13">
    <source>
        <dbReference type="SAM" id="MobiDB-lite"/>
    </source>
</evidence>
<evidence type="ECO:0000256" key="4">
    <source>
        <dbReference type="ARBA" id="ARBA00005093"/>
    </source>
</evidence>
<dbReference type="AlphaFoldDB" id="A0A7R9ALG1"/>
<evidence type="ECO:0000256" key="6">
    <source>
        <dbReference type="ARBA" id="ARBA00012087"/>
    </source>
</evidence>
<keyword evidence="7 14" id="KW-0812">Transmembrane</keyword>
<dbReference type="PANTHER" id="PTHR13174:SF3">
    <property type="entry name" value="D-GLUCURONYL C5-EPIMERASE"/>
    <property type="match status" value="1"/>
</dbReference>
<comment type="catalytic activity">
    <reaction evidence="1">
        <text>[heparosan-N-sulfate](n) = [heparan-N-sulfate](n)</text>
        <dbReference type="Rhea" id="RHEA:20197"/>
        <dbReference type="Rhea" id="RHEA-COMP:9556"/>
        <dbReference type="Rhea" id="RHEA-COMP:9557"/>
        <dbReference type="ChEBI" id="CHEBI:58041"/>
        <dbReference type="ChEBI" id="CHEBI:58287"/>
        <dbReference type="EC" id="5.1.3.17"/>
    </reaction>
</comment>
<proteinExistence type="inferred from homology"/>
<dbReference type="InterPro" id="IPR059154">
    <property type="entry name" value="Glce_b_sandwich"/>
</dbReference>
<evidence type="ECO:0000256" key="2">
    <source>
        <dbReference type="ARBA" id="ARBA00004606"/>
    </source>
</evidence>
<dbReference type="Pfam" id="PF06662">
    <property type="entry name" value="C5-epim_C"/>
    <property type="match status" value="1"/>
</dbReference>
<sequence>MKLCKTTMTIVRGGKALILTSIIGYDVSILVEVDELANSPYTIQLMVSGKGLKGPAVLCRAGGGRIQQVTTTHTPTRAPQGATSFGRPDSAAPSRHLPTRSILGAGLSAVFPMMIRTRYLKASLMVICISGFLTVFYVWTRCGEVGSARHRHMPEWDTKKIPNIQDSYVGDPIERGANDLQGYEEIDCHINGEFTVGCRKEGGEVYLPFSFLHKYFEVYGKLATYDGYERFEWSHSYSKVYYPKGKYDPRGVFMYFENYNVEVRERVKCVTAIEGVPVSTQWEVQGYYYPTQIAQFGLSHYSKNLTEPEPRSKVFEDGDKELASWEVPLGASLSRVLDAGAGSYVAQFNSPDSLPSGVFLKVDHVLDFILSLNLKLSGNSSFTVVLQNREKREVFHLHYIFSDLLISAQDQHIYHGIGLSSGWRRITRDLIVDLQKGLVNTNKDEILTKCVLVQVMGLIFRGQGSLDNLTLSSSEHLAQFYDAARWFVRHQDPSTGGWPNPVKRRVAPGMADLEPGWYSAMGQGHAISVLARAYHHSGGDPQYLRAAVAALRPFRVTSAEGGVLSSFLGKFPWYEEYPTIPASFVLNGFIYSLLGLYDLKTISSPDYVKEAADLFDQGMSSLKRLLLLYDTGSGTSYDLRHFTLGSPPNLARWDYHATHVNQLLLLATIDQDPLLTSTAERWIGYMNGKRAAHN</sequence>
<keyword evidence="9 14" id="KW-1133">Transmembrane helix</keyword>
<evidence type="ECO:0000259" key="15">
    <source>
        <dbReference type="Pfam" id="PF06662"/>
    </source>
</evidence>
<protein>
    <recommendedName>
        <fullName evidence="6">heparosan-N-sulfate-glucuronate 5-epimerase</fullName>
        <ecNumber evidence="6">5.1.3.17</ecNumber>
    </recommendedName>
</protein>
<evidence type="ECO:0000256" key="14">
    <source>
        <dbReference type="SAM" id="Phobius"/>
    </source>
</evidence>
<dbReference type="EC" id="5.1.3.17" evidence="6"/>
<keyword evidence="11" id="KW-0413">Isomerase</keyword>
<comment type="subcellular location">
    <subcellularLocation>
        <location evidence="12">Endomembrane system</location>
        <topology evidence="12">Single-pass membrane protein</topology>
    </subcellularLocation>
    <subcellularLocation>
        <location evidence="2">Membrane</location>
        <topology evidence="2">Single-pass type II membrane protein</topology>
    </subcellularLocation>
</comment>
<evidence type="ECO:0000256" key="7">
    <source>
        <dbReference type="ARBA" id="ARBA00022692"/>
    </source>
</evidence>
<dbReference type="GO" id="GO:0030210">
    <property type="term" value="P:heparin proteoglycan biosynthetic process"/>
    <property type="evidence" value="ECO:0007669"/>
    <property type="project" value="UniProtKB-UniPathway"/>
</dbReference>
<keyword evidence="8" id="KW-0735">Signal-anchor</keyword>
<feature type="domain" description="D-glucuronyl C5-epimerase C-terminal" evidence="15">
    <location>
        <begin position="491"/>
        <end position="683"/>
    </location>
</feature>
<evidence type="ECO:0000256" key="1">
    <source>
        <dbReference type="ARBA" id="ARBA00000434"/>
    </source>
</evidence>
<evidence type="ECO:0000256" key="11">
    <source>
        <dbReference type="ARBA" id="ARBA00023235"/>
    </source>
</evidence>
<dbReference type="EMBL" id="OC000170">
    <property type="protein sequence ID" value="CAD7256373.1"/>
    <property type="molecule type" value="Genomic_DNA"/>
</dbReference>
<feature type="region of interest" description="Disordered" evidence="13">
    <location>
        <begin position="72"/>
        <end position="95"/>
    </location>
</feature>
<evidence type="ECO:0000256" key="5">
    <source>
        <dbReference type="ARBA" id="ARBA00005584"/>
    </source>
</evidence>
<evidence type="ECO:0000256" key="3">
    <source>
        <dbReference type="ARBA" id="ARBA00004841"/>
    </source>
</evidence>
<evidence type="ECO:0000256" key="10">
    <source>
        <dbReference type="ARBA" id="ARBA00023136"/>
    </source>
</evidence>
<dbReference type="UniPathway" id="UPA00862"/>
<dbReference type="Pfam" id="PF21174">
    <property type="entry name" value="Glce_b_sandwich"/>
    <property type="match status" value="1"/>
</dbReference>
<accession>A0A7R9ALG1</accession>
<evidence type="ECO:0000313" key="17">
    <source>
        <dbReference type="EMBL" id="CAD7256373.1"/>
    </source>
</evidence>
<feature type="domain" description="D-glucuronyl C5-epimerase beta-sandwich" evidence="16">
    <location>
        <begin position="343"/>
        <end position="463"/>
    </location>
</feature>
<dbReference type="InterPro" id="IPR039721">
    <property type="entry name" value="C5-epimerase"/>
</dbReference>
<name>A0A7R9ALG1_TIMSH</name>
<evidence type="ECO:0000259" key="16">
    <source>
        <dbReference type="Pfam" id="PF21174"/>
    </source>
</evidence>
<feature type="compositionally biased region" description="Polar residues" evidence="13">
    <location>
        <begin position="72"/>
        <end position="83"/>
    </location>
</feature>
<dbReference type="InterPro" id="IPR010598">
    <property type="entry name" value="C5-epim_C"/>
</dbReference>
<gene>
    <name evidence="17" type="ORF">TSIB3V08_LOCUS654</name>
</gene>